<evidence type="ECO:0000256" key="5">
    <source>
        <dbReference type="HAMAP-Rule" id="MF_00528"/>
    </source>
</evidence>
<dbReference type="Gene3D" id="3.90.950.10">
    <property type="match status" value="1"/>
</dbReference>
<keyword evidence="7" id="KW-1185">Reference proteome</keyword>
<dbReference type="PANTHER" id="PTHR43213:SF10">
    <property type="entry name" value="7-METHYL-GTP PYROPHOSPHATASE"/>
    <property type="match status" value="1"/>
</dbReference>
<dbReference type="PIRSF" id="PIRSF006305">
    <property type="entry name" value="Maf"/>
    <property type="match status" value="1"/>
</dbReference>
<evidence type="ECO:0000256" key="4">
    <source>
        <dbReference type="ARBA" id="ARBA00023080"/>
    </source>
</evidence>
<name>A0ABQ6ZLB5_9GAMM</name>
<dbReference type="SUPFAM" id="SSF52972">
    <property type="entry name" value="ITPase-like"/>
    <property type="match status" value="1"/>
</dbReference>
<evidence type="ECO:0000313" key="7">
    <source>
        <dbReference type="Proteomes" id="UP000781710"/>
    </source>
</evidence>
<protein>
    <recommendedName>
        <fullName evidence="5">7-methyl-GTP pyrophosphatase</fullName>
        <shortName evidence="5">m(7)GTP pyrophosphatase</shortName>
        <ecNumber evidence="5">3.6.1.-</ecNumber>
    </recommendedName>
</protein>
<comment type="cofactor">
    <cofactor evidence="5">
        <name>a divalent metal cation</name>
        <dbReference type="ChEBI" id="CHEBI:60240"/>
    </cofactor>
</comment>
<keyword evidence="4 5" id="KW-0546">Nucleotide metabolism</keyword>
<dbReference type="Pfam" id="PF02545">
    <property type="entry name" value="Maf"/>
    <property type="match status" value="1"/>
</dbReference>
<dbReference type="InterPro" id="IPR029001">
    <property type="entry name" value="ITPase-like_fam"/>
</dbReference>
<dbReference type="RefSeq" id="WP_162336387.1">
    <property type="nucleotide sequence ID" value="NZ_JBHSRQ010000004.1"/>
</dbReference>
<feature type="site" description="Important for substrate specificity" evidence="5">
    <location>
        <position position="151"/>
    </location>
</feature>
<feature type="site" description="Important for substrate specificity" evidence="5">
    <location>
        <position position="69"/>
    </location>
</feature>
<dbReference type="NCBIfam" id="TIGR00172">
    <property type="entry name" value="maf"/>
    <property type="match status" value="1"/>
</dbReference>
<comment type="caution">
    <text evidence="6">The sequence shown here is derived from an EMBL/GenBank/DDBJ whole genome shotgun (WGS) entry which is preliminary data.</text>
</comment>
<keyword evidence="2 5" id="KW-0963">Cytoplasm</keyword>
<evidence type="ECO:0000313" key="6">
    <source>
        <dbReference type="EMBL" id="KAF1727037.1"/>
    </source>
</evidence>
<gene>
    <name evidence="6" type="ORF">CSC78_02820</name>
</gene>
<comment type="caution">
    <text evidence="5">Lacks conserved residue(s) required for the propagation of feature annotation.</text>
</comment>
<dbReference type="CDD" id="cd00555">
    <property type="entry name" value="Maf"/>
    <property type="match status" value="1"/>
</dbReference>
<dbReference type="EMBL" id="PDWW01000002">
    <property type="protein sequence ID" value="KAF1727037.1"/>
    <property type="molecule type" value="Genomic_DNA"/>
</dbReference>
<evidence type="ECO:0000256" key="2">
    <source>
        <dbReference type="ARBA" id="ARBA00022490"/>
    </source>
</evidence>
<keyword evidence="3 5" id="KW-0378">Hydrolase</keyword>
<accession>A0ABQ6ZLB5</accession>
<comment type="subcellular location">
    <subcellularLocation>
        <location evidence="1 5">Cytoplasm</location>
    </subcellularLocation>
</comment>
<comment type="similarity">
    <text evidence="5">Belongs to the Maf family. YceF subfamily.</text>
</comment>
<dbReference type="PANTHER" id="PTHR43213">
    <property type="entry name" value="BIFUNCTIONAL DTTP/UTP PYROPHOSPHATASE/METHYLTRANSFERASE PROTEIN-RELATED"/>
    <property type="match status" value="1"/>
</dbReference>
<evidence type="ECO:0000256" key="1">
    <source>
        <dbReference type="ARBA" id="ARBA00004496"/>
    </source>
</evidence>
<evidence type="ECO:0000256" key="3">
    <source>
        <dbReference type="ARBA" id="ARBA00022801"/>
    </source>
</evidence>
<organism evidence="6 7">
    <name type="scientific">Pseudoxanthomonas japonensis</name>
    <dbReference type="NCBI Taxonomy" id="69284"/>
    <lineage>
        <taxon>Bacteria</taxon>
        <taxon>Pseudomonadati</taxon>
        <taxon>Pseudomonadota</taxon>
        <taxon>Gammaproteobacteria</taxon>
        <taxon>Lysobacterales</taxon>
        <taxon>Lysobacteraceae</taxon>
        <taxon>Pseudoxanthomonas</taxon>
    </lineage>
</organism>
<proteinExistence type="inferred from homology"/>
<feature type="active site" description="Proton acceptor" evidence="5">
    <location>
        <position position="68"/>
    </location>
</feature>
<reference evidence="6 7" key="1">
    <citation type="submission" date="2017-10" db="EMBL/GenBank/DDBJ databases">
        <title>Whole genome sequencing of members of genus Pseudoxanthomonas.</title>
        <authorList>
            <person name="Kumar S."/>
            <person name="Bansal K."/>
            <person name="Kaur A."/>
            <person name="Patil P."/>
            <person name="Sharma S."/>
            <person name="Patil P.B."/>
        </authorList>
    </citation>
    <scope>NUCLEOTIDE SEQUENCE [LARGE SCALE GENOMIC DNA]</scope>
    <source>
        <strain evidence="6 7">DSM 17109</strain>
    </source>
</reference>
<dbReference type="EC" id="3.6.1.-" evidence="5"/>
<comment type="catalytic activity">
    <reaction evidence="5">
        <text>N(7)-methyl-GTP + H2O = N(7)-methyl-GMP + diphosphate + H(+)</text>
        <dbReference type="Rhea" id="RHEA:58744"/>
        <dbReference type="ChEBI" id="CHEBI:15377"/>
        <dbReference type="ChEBI" id="CHEBI:15378"/>
        <dbReference type="ChEBI" id="CHEBI:33019"/>
        <dbReference type="ChEBI" id="CHEBI:58285"/>
        <dbReference type="ChEBI" id="CHEBI:87133"/>
    </reaction>
</comment>
<feature type="site" description="Important for substrate specificity" evidence="5">
    <location>
        <position position="11"/>
    </location>
</feature>
<dbReference type="Proteomes" id="UP000781710">
    <property type="component" value="Unassembled WGS sequence"/>
</dbReference>
<dbReference type="HAMAP" id="MF_00528">
    <property type="entry name" value="Maf"/>
    <property type="match status" value="1"/>
</dbReference>
<sequence>MPLMLASTSRYRRELLERLRLPLHIARPEVDETPLDGESVPAMAARLARAKAEAIAGQHPGAWVIGSDQAAELDGQPLGKPGHREAALTQLASMSGRQVRFHTAVCLVRDGVTLQAQDVTTVRFRPLSAAEIERYVDAEQPFDCAGSFKSEGLGITLFDAIESTDPTALVGLPLIAVSRMLREAGFELP</sequence>
<dbReference type="InterPro" id="IPR003697">
    <property type="entry name" value="Maf-like"/>
</dbReference>
<comment type="function">
    <text evidence="5">Nucleoside triphosphate pyrophosphatase that hydrolyzes 7-methyl-GTP (m(7)GTP). May have a dual role in cell division arrest and in preventing the incorporation of modified nucleotides into cellular nucleic acids.</text>
</comment>